<evidence type="ECO:0000256" key="9">
    <source>
        <dbReference type="SAM" id="MobiDB-lite"/>
    </source>
</evidence>
<dbReference type="Gene3D" id="1.20.5.420">
    <property type="entry name" value="Immunoglobulin FC, subunit C"/>
    <property type="match status" value="1"/>
</dbReference>
<dbReference type="InterPro" id="IPR044538">
    <property type="entry name" value="Vta1-like"/>
</dbReference>
<reference evidence="12" key="2">
    <citation type="submission" date="2021-08" db="EMBL/GenBank/DDBJ databases">
        <authorList>
            <person name="Gostincar C."/>
            <person name="Sun X."/>
            <person name="Song Z."/>
            <person name="Gunde-Cimerman N."/>
        </authorList>
    </citation>
    <scope>NUCLEOTIDE SEQUENCE</scope>
    <source>
        <strain evidence="12">EXF-9911</strain>
    </source>
</reference>
<name>A0A9P8EFJ2_AURME</name>
<feature type="compositionally biased region" description="Polar residues" evidence="9">
    <location>
        <begin position="191"/>
        <end position="207"/>
    </location>
</feature>
<dbReference type="InterPro" id="IPR041212">
    <property type="entry name" value="Vta1_C"/>
</dbReference>
<dbReference type="GO" id="GO:0032511">
    <property type="term" value="P:late endosome to vacuole transport via multivesicular body sorting pathway"/>
    <property type="evidence" value="ECO:0007669"/>
    <property type="project" value="InterPro"/>
</dbReference>
<keyword evidence="4" id="KW-0813">Transport</keyword>
<dbReference type="OrthoDB" id="3856276at2759"/>
<comment type="caution">
    <text evidence="12">The sequence shown here is derived from an EMBL/GenBank/DDBJ whole genome shotgun (WGS) entry which is preliminary data.</text>
</comment>
<dbReference type="InterPro" id="IPR023175">
    <property type="entry name" value="Vta1/CALS_N_sf"/>
</dbReference>
<feature type="domain" description="Vta1/callose synthase N-terminal" evidence="10">
    <location>
        <begin position="14"/>
        <end position="158"/>
    </location>
</feature>
<evidence type="ECO:0000256" key="7">
    <source>
        <dbReference type="ARBA" id="ARBA00022927"/>
    </source>
</evidence>
<organism evidence="12 13">
    <name type="scientific">Aureobasidium melanogenum</name>
    <name type="common">Aureobasidium pullulans var. melanogenum</name>
    <dbReference type="NCBI Taxonomy" id="46634"/>
    <lineage>
        <taxon>Eukaryota</taxon>
        <taxon>Fungi</taxon>
        <taxon>Dikarya</taxon>
        <taxon>Ascomycota</taxon>
        <taxon>Pezizomycotina</taxon>
        <taxon>Dothideomycetes</taxon>
        <taxon>Dothideomycetidae</taxon>
        <taxon>Dothideales</taxon>
        <taxon>Saccotheciaceae</taxon>
        <taxon>Aureobasidium</taxon>
    </lineage>
</organism>
<gene>
    <name evidence="12" type="ORF">KCU76_g8717</name>
</gene>
<dbReference type="Pfam" id="PF18097">
    <property type="entry name" value="Vta1_C"/>
    <property type="match status" value="1"/>
</dbReference>
<dbReference type="PANTHER" id="PTHR46009">
    <property type="entry name" value="VACUOLAR PROTEIN SORTING-ASSOCIATED PROTEIN VTA1 HOMOLOG"/>
    <property type="match status" value="1"/>
</dbReference>
<dbReference type="GO" id="GO:0005771">
    <property type="term" value="C:multivesicular body"/>
    <property type="evidence" value="ECO:0007669"/>
    <property type="project" value="TreeGrafter"/>
</dbReference>
<evidence type="ECO:0000313" key="12">
    <source>
        <dbReference type="EMBL" id="KAG9689657.1"/>
    </source>
</evidence>
<feature type="compositionally biased region" description="Polar residues" evidence="9">
    <location>
        <begin position="591"/>
        <end position="618"/>
    </location>
</feature>
<dbReference type="Gene3D" id="1.25.40.270">
    <property type="entry name" value="Vacuolar protein sorting-associated protein vta1"/>
    <property type="match status" value="1"/>
</dbReference>
<evidence type="ECO:0000256" key="4">
    <source>
        <dbReference type="ARBA" id="ARBA00022448"/>
    </source>
</evidence>
<dbReference type="EMBL" id="JAHFXF010000342">
    <property type="protein sequence ID" value="KAG9689657.1"/>
    <property type="molecule type" value="Genomic_DNA"/>
</dbReference>
<keyword evidence="7" id="KW-0653">Protein transport</keyword>
<feature type="region of interest" description="Disordered" evidence="9">
    <location>
        <begin position="582"/>
        <end position="618"/>
    </location>
</feature>
<evidence type="ECO:0000313" key="13">
    <source>
        <dbReference type="Proteomes" id="UP000779574"/>
    </source>
</evidence>
<reference evidence="12" key="1">
    <citation type="journal article" date="2021" name="J Fungi (Basel)">
        <title>Virulence traits and population genomics of the black yeast Aureobasidium melanogenum.</title>
        <authorList>
            <person name="Cernosa A."/>
            <person name="Sun X."/>
            <person name="Gostincar C."/>
            <person name="Fang C."/>
            <person name="Gunde-Cimerman N."/>
            <person name="Song Z."/>
        </authorList>
    </citation>
    <scope>NUCLEOTIDE SEQUENCE</scope>
    <source>
        <strain evidence="12">EXF-9911</strain>
    </source>
</reference>
<feature type="compositionally biased region" description="Low complexity" evidence="9">
    <location>
        <begin position="238"/>
        <end position="277"/>
    </location>
</feature>
<feature type="domain" description="Vta1 C-terminal" evidence="11">
    <location>
        <begin position="318"/>
        <end position="346"/>
    </location>
</feature>
<evidence type="ECO:0000256" key="6">
    <source>
        <dbReference type="ARBA" id="ARBA00022753"/>
    </source>
</evidence>
<evidence type="ECO:0000256" key="1">
    <source>
        <dbReference type="ARBA" id="ARBA00004481"/>
    </source>
</evidence>
<keyword evidence="5" id="KW-0963">Cytoplasm</keyword>
<sequence length="684" mass="74908">MAASLPAKLKIKEITPFAVRAAQLEKHKPIVSYWCNYYIIDQILSKGLHSADDECMQYTTALMDKLEQTKTEQAGNDAIVDDIAAKVYIEQFALDTFQRADDAIHSNKASRQTIDTFQAAVTFFDLLSMSIWAPIDPDITAKSKYAKFHAVRIAKAIKAGEDPNASNPVQEEPLAAPAQDTYHPPTVESAPESQHPSRPASITQPEPTTIAPPTAQDAASPVESTNPRQNSIGGGYFPSAPAPSVAPATNPATPFAPSAPTPAVDAPVSPSQYYTQPTQPPVSIPMHAPAVAPPPAVAPVPLPPVQPVAPGTYRTDDDSITLAQKHAKWAMSALNFEDVDTAVKELSLIPTFYMQHRVCFAPDGHPVGSHDNFQSSPFGFESPTVWIGYLDKPKKTYRYFITLQAVIEKAQYNFAKGYKDQFPRYLITCEGRPGRDVPLDEEMKYTAQCSACKSKTDCDRMLVQYFPVDVWDYARGKRTTIFLCALVFKIKGHTMLSLLRHRSHGKFGFQHITGAVSKEMTVEFASSEIGLVDEESVISDEAEDQGKACKKPNLSLQNITTTSHYAKSRNRAMVIDLTLDDEDDEPAVKTEQGNTLQTDTETHVPSSQKLENHPSQLDSVPQVDLMKEFGGMMAEMVANFGIDALGQPEARRLRLCMGEAAKSGDKALLCQHFGALHAVLLAGQ</sequence>
<dbReference type="Proteomes" id="UP000779574">
    <property type="component" value="Unassembled WGS sequence"/>
</dbReference>
<evidence type="ECO:0000256" key="2">
    <source>
        <dbReference type="ARBA" id="ARBA00004496"/>
    </source>
</evidence>
<protein>
    <submittedName>
        <fullName evidence="12">DUF605-domain-containing protein</fullName>
    </submittedName>
</protein>
<dbReference type="InterPro" id="IPR039431">
    <property type="entry name" value="Vta1/CALS_N"/>
</dbReference>
<dbReference type="Pfam" id="PF04652">
    <property type="entry name" value="Vta1"/>
    <property type="match status" value="1"/>
</dbReference>
<feature type="non-terminal residue" evidence="12">
    <location>
        <position position="1"/>
    </location>
</feature>
<keyword evidence="8" id="KW-0472">Membrane</keyword>
<proteinExistence type="inferred from homology"/>
<evidence type="ECO:0000256" key="8">
    <source>
        <dbReference type="ARBA" id="ARBA00023136"/>
    </source>
</evidence>
<evidence type="ECO:0000259" key="11">
    <source>
        <dbReference type="Pfam" id="PF18097"/>
    </source>
</evidence>
<comment type="similarity">
    <text evidence="3">Belongs to the VTA1 family.</text>
</comment>
<dbReference type="GO" id="GO:0010008">
    <property type="term" value="C:endosome membrane"/>
    <property type="evidence" value="ECO:0007669"/>
    <property type="project" value="UniProtKB-SubCell"/>
</dbReference>
<feature type="compositionally biased region" description="Polar residues" evidence="9">
    <location>
        <begin position="222"/>
        <end position="231"/>
    </location>
</feature>
<feature type="region of interest" description="Disordered" evidence="9">
    <location>
        <begin position="179"/>
        <end position="278"/>
    </location>
</feature>
<evidence type="ECO:0000256" key="5">
    <source>
        <dbReference type="ARBA" id="ARBA00022490"/>
    </source>
</evidence>
<accession>A0A9P8EFJ2</accession>
<dbReference type="PANTHER" id="PTHR46009:SF1">
    <property type="entry name" value="VACUOLAR PROTEIN SORTING-ASSOCIATED PROTEIN VTA1 HOMOLOG"/>
    <property type="match status" value="1"/>
</dbReference>
<keyword evidence="6" id="KW-0967">Endosome</keyword>
<comment type="subcellular location">
    <subcellularLocation>
        <location evidence="2">Cytoplasm</location>
    </subcellularLocation>
    <subcellularLocation>
        <location evidence="1">Endosome membrane</location>
        <topology evidence="1">Peripheral membrane protein</topology>
    </subcellularLocation>
</comment>
<evidence type="ECO:0000259" key="10">
    <source>
        <dbReference type="Pfam" id="PF04652"/>
    </source>
</evidence>
<evidence type="ECO:0000256" key="3">
    <source>
        <dbReference type="ARBA" id="ARBA00007895"/>
    </source>
</evidence>
<dbReference type="GO" id="GO:0015031">
    <property type="term" value="P:protein transport"/>
    <property type="evidence" value="ECO:0007669"/>
    <property type="project" value="UniProtKB-KW"/>
</dbReference>
<dbReference type="AlphaFoldDB" id="A0A9P8EFJ2"/>